<evidence type="ECO:0000313" key="9">
    <source>
        <dbReference type="EMBL" id="OIQ94596.1"/>
    </source>
</evidence>
<dbReference type="SUPFAM" id="SSF51366">
    <property type="entry name" value="Ribulose-phoshate binding barrel"/>
    <property type="match status" value="1"/>
</dbReference>
<evidence type="ECO:0000256" key="7">
    <source>
        <dbReference type="ARBA" id="ARBA00023235"/>
    </source>
</evidence>
<dbReference type="GO" id="GO:0004640">
    <property type="term" value="F:phosphoribosylanthranilate isomerase activity"/>
    <property type="evidence" value="ECO:0007669"/>
    <property type="project" value="UniProtKB-EC"/>
</dbReference>
<proteinExistence type="inferred from homology"/>
<evidence type="ECO:0000256" key="1">
    <source>
        <dbReference type="ARBA" id="ARBA00004664"/>
    </source>
</evidence>
<comment type="similarity">
    <text evidence="2">Belongs to the TrpF family.</text>
</comment>
<evidence type="ECO:0000256" key="3">
    <source>
        <dbReference type="ARBA" id="ARBA00012572"/>
    </source>
</evidence>
<comment type="pathway">
    <text evidence="1">Amino-acid biosynthesis; L-tryptophan biosynthesis; L-tryptophan from chorismate: step 3/5.</text>
</comment>
<evidence type="ECO:0000256" key="6">
    <source>
        <dbReference type="ARBA" id="ARBA00023141"/>
    </source>
</evidence>
<evidence type="ECO:0000256" key="4">
    <source>
        <dbReference type="ARBA" id="ARBA00022605"/>
    </source>
</evidence>
<gene>
    <name evidence="9" type="primary">trpF_8</name>
    <name evidence="9" type="ORF">GALL_234530</name>
</gene>
<protein>
    <recommendedName>
        <fullName evidence="3">phosphoribosylanthranilate isomerase</fullName>
        <ecNumber evidence="3">5.3.1.24</ecNumber>
    </recommendedName>
</protein>
<reference evidence="9" key="1">
    <citation type="submission" date="2016-10" db="EMBL/GenBank/DDBJ databases">
        <title>Sequence of Gallionella enrichment culture.</title>
        <authorList>
            <person name="Poehlein A."/>
            <person name="Muehling M."/>
            <person name="Daniel R."/>
        </authorList>
    </citation>
    <scope>NUCLEOTIDE SEQUENCE</scope>
</reference>
<keyword evidence="4" id="KW-0028">Amino-acid biosynthesis</keyword>
<evidence type="ECO:0000256" key="2">
    <source>
        <dbReference type="ARBA" id="ARBA00007571"/>
    </source>
</evidence>
<dbReference type="EC" id="5.3.1.24" evidence="3"/>
<dbReference type="InterPro" id="IPR001240">
    <property type="entry name" value="PRAI_dom"/>
</dbReference>
<dbReference type="InterPro" id="IPR013785">
    <property type="entry name" value="Aldolase_TIM"/>
</dbReference>
<evidence type="ECO:0000259" key="8">
    <source>
        <dbReference type="Pfam" id="PF00697"/>
    </source>
</evidence>
<dbReference type="InterPro" id="IPR044643">
    <property type="entry name" value="TrpF_fam"/>
</dbReference>
<evidence type="ECO:0000256" key="5">
    <source>
        <dbReference type="ARBA" id="ARBA00022822"/>
    </source>
</evidence>
<keyword evidence="5" id="KW-0822">Tryptophan biosynthesis</keyword>
<dbReference type="AlphaFoldDB" id="A0A1J5RR80"/>
<sequence>MSAKPVKVKICGLTEEEMVDAAIDAGADFVGVVFFENSPRHVSIERANELLEFVPEEVMRVGLFVDADNAFLDRVMNHLRLDLFQFHGRETPERIEAVRQEYGMPVMKALGIASAADLDAAQAYAEVADWLLFDAKAPAGAGRPGGNALSFDWSLLSGRKWPCPWMLAGGLDAGNVAEAVRLSGARAVDVSSGVEQAPGVKDAEKIAAFIRAAKGE</sequence>
<dbReference type="Gene3D" id="3.20.20.70">
    <property type="entry name" value="Aldolase class I"/>
    <property type="match status" value="1"/>
</dbReference>
<dbReference type="HAMAP" id="MF_00135">
    <property type="entry name" value="PRAI"/>
    <property type="match status" value="1"/>
</dbReference>
<name>A0A1J5RR80_9ZZZZ</name>
<dbReference type="FunFam" id="3.20.20.70:FF:000075">
    <property type="entry name" value="Tryptophan biosynthesis protein TRP1"/>
    <property type="match status" value="1"/>
</dbReference>
<dbReference type="CDD" id="cd00405">
    <property type="entry name" value="PRAI"/>
    <property type="match status" value="1"/>
</dbReference>
<keyword evidence="6" id="KW-0057">Aromatic amino acid biosynthesis</keyword>
<dbReference type="Pfam" id="PF00697">
    <property type="entry name" value="PRAI"/>
    <property type="match status" value="1"/>
</dbReference>
<keyword evidence="7 9" id="KW-0413">Isomerase</keyword>
<feature type="domain" description="N-(5'phosphoribosyl) anthranilate isomerase (PRAI)" evidence="8">
    <location>
        <begin position="8"/>
        <end position="211"/>
    </location>
</feature>
<comment type="caution">
    <text evidence="9">The sequence shown here is derived from an EMBL/GenBank/DDBJ whole genome shotgun (WGS) entry which is preliminary data.</text>
</comment>
<dbReference type="PANTHER" id="PTHR42894">
    <property type="entry name" value="N-(5'-PHOSPHORIBOSYL)ANTHRANILATE ISOMERASE"/>
    <property type="match status" value="1"/>
</dbReference>
<dbReference type="UniPathway" id="UPA00035">
    <property type="reaction ID" value="UER00042"/>
</dbReference>
<dbReference type="EMBL" id="MLJW01000183">
    <property type="protein sequence ID" value="OIQ94596.1"/>
    <property type="molecule type" value="Genomic_DNA"/>
</dbReference>
<organism evidence="9">
    <name type="scientific">mine drainage metagenome</name>
    <dbReference type="NCBI Taxonomy" id="410659"/>
    <lineage>
        <taxon>unclassified sequences</taxon>
        <taxon>metagenomes</taxon>
        <taxon>ecological metagenomes</taxon>
    </lineage>
</organism>
<dbReference type="PANTHER" id="PTHR42894:SF1">
    <property type="entry name" value="N-(5'-PHOSPHORIBOSYL)ANTHRANILATE ISOMERASE"/>
    <property type="match status" value="1"/>
</dbReference>
<dbReference type="InterPro" id="IPR011060">
    <property type="entry name" value="RibuloseP-bd_barrel"/>
</dbReference>
<dbReference type="GO" id="GO:0000162">
    <property type="term" value="P:L-tryptophan biosynthetic process"/>
    <property type="evidence" value="ECO:0007669"/>
    <property type="project" value="UniProtKB-UniPathway"/>
</dbReference>
<accession>A0A1J5RR80</accession>
<dbReference type="NCBIfam" id="NF002295">
    <property type="entry name" value="PRK01222.1-1"/>
    <property type="match status" value="1"/>
</dbReference>